<keyword evidence="1" id="KW-0472">Membrane</keyword>
<feature type="transmembrane region" description="Helical" evidence="1">
    <location>
        <begin position="326"/>
        <end position="346"/>
    </location>
</feature>
<keyword evidence="1" id="KW-1133">Transmembrane helix</keyword>
<dbReference type="HOGENOM" id="CLU_711434_0_0_0"/>
<feature type="transmembrane region" description="Helical" evidence="1">
    <location>
        <begin position="24"/>
        <end position="44"/>
    </location>
</feature>
<dbReference type="AlphaFoldDB" id="D5SSC5"/>
<dbReference type="EMBL" id="CP001744">
    <property type="protein sequence ID" value="ADG66673.1"/>
    <property type="molecule type" value="Genomic_DNA"/>
</dbReference>
<sequence length="388" mass="44181">MYLGLKQWLPSNVTAADLEDSIQFLGQVLALVVGVLLIGTTVSLTSYDGSDILSTLYTEITTSVSTFFSKFFASGPTRHKLKSSKYRLRTLQRPGVATLLFKQYDPRETNNGWYVYRPEWDGAWYQISHSPFSHHNHTGVQLEQIRFLHEAVICANCVLRAVDKLRSSGGAIVEYGYGTNGSIWFLESFEKYKSSGHLEIPQELSLNEAVSKIKLALDSEHYLQEELREHARNVLWAPFVLTTFQLEYIDYVKSLTHLVEKLQLLRWANIRAKFPQVCEIQEQRIVDFLGINNFLKVRMALYSLRAKVVTAHGATSYFHQVKSWSIPGIGVSLIVLLGLLCGWPYLKWAADHPTRDEGFVILYAAAISAMCESSIFLVRLLWSRRLGY</sequence>
<reference evidence="2 3" key="1">
    <citation type="journal article" date="2010" name="Stand. Genomic Sci.">
        <title>Complete genome sequence of Planctomyces limnophilus type strain (Mu 290).</title>
        <authorList>
            <person name="Labutti K."/>
            <person name="Sikorski J."/>
            <person name="Schneider S."/>
            <person name="Nolan M."/>
            <person name="Lucas S."/>
            <person name="Glavina Del Rio T."/>
            <person name="Tice H."/>
            <person name="Cheng J.F."/>
            <person name="Goodwin L."/>
            <person name="Pitluck S."/>
            <person name="Liolios K."/>
            <person name="Ivanova N."/>
            <person name="Mavromatis K."/>
            <person name="Mikhailova N."/>
            <person name="Pati A."/>
            <person name="Chen A."/>
            <person name="Palaniappan K."/>
            <person name="Land M."/>
            <person name="Hauser L."/>
            <person name="Chang Y.J."/>
            <person name="Jeffries C.D."/>
            <person name="Tindall B.J."/>
            <person name="Rohde M."/>
            <person name="Goker M."/>
            <person name="Woyke T."/>
            <person name="Bristow J."/>
            <person name="Eisen J.A."/>
            <person name="Markowitz V."/>
            <person name="Hugenholtz P."/>
            <person name="Kyrpides N.C."/>
            <person name="Klenk H.P."/>
            <person name="Lapidus A."/>
        </authorList>
    </citation>
    <scope>NUCLEOTIDE SEQUENCE [LARGE SCALE GENOMIC DNA]</scope>
    <source>
        <strain evidence="3">ATCC 43296 / DSM 3776 / IFAM 1008 / 290</strain>
    </source>
</reference>
<protein>
    <submittedName>
        <fullName evidence="2">Uncharacterized protein</fullName>
    </submittedName>
</protein>
<dbReference type="KEGG" id="plm:Plim_0828"/>
<name>D5SSC5_PLAL2</name>
<gene>
    <name evidence="2" type="ordered locus">Plim_0828</name>
</gene>
<keyword evidence="3" id="KW-1185">Reference proteome</keyword>
<dbReference type="Proteomes" id="UP000002220">
    <property type="component" value="Chromosome"/>
</dbReference>
<proteinExistence type="predicted"/>
<evidence type="ECO:0000313" key="2">
    <source>
        <dbReference type="EMBL" id="ADG66673.1"/>
    </source>
</evidence>
<feature type="transmembrane region" description="Helical" evidence="1">
    <location>
        <begin position="358"/>
        <end position="382"/>
    </location>
</feature>
<organism evidence="2 3">
    <name type="scientific">Planctopirus limnophila (strain ATCC 43296 / DSM 3776 / IFAM 1008 / Mu 290)</name>
    <name type="common">Planctomyces limnophilus</name>
    <dbReference type="NCBI Taxonomy" id="521674"/>
    <lineage>
        <taxon>Bacteria</taxon>
        <taxon>Pseudomonadati</taxon>
        <taxon>Planctomycetota</taxon>
        <taxon>Planctomycetia</taxon>
        <taxon>Planctomycetales</taxon>
        <taxon>Planctomycetaceae</taxon>
        <taxon>Planctopirus</taxon>
    </lineage>
</organism>
<evidence type="ECO:0000256" key="1">
    <source>
        <dbReference type="SAM" id="Phobius"/>
    </source>
</evidence>
<keyword evidence="1" id="KW-0812">Transmembrane</keyword>
<accession>D5SSC5</accession>
<evidence type="ECO:0000313" key="3">
    <source>
        <dbReference type="Proteomes" id="UP000002220"/>
    </source>
</evidence>